<evidence type="ECO:0000313" key="1">
    <source>
        <dbReference type="EMBL" id="MBD7912167.1"/>
    </source>
</evidence>
<comment type="caution">
    <text evidence="1">The sequence shown here is derived from an EMBL/GenBank/DDBJ whole genome shotgun (WGS) entry which is preliminary data.</text>
</comment>
<gene>
    <name evidence="1" type="ORF">H9661_12445</name>
</gene>
<sequence>MTSNNLGYSIERKDGEKKVIISFEGFAKPEMIENFMKDYKSLKNSVDVKNTILILIGGTLKAFPRDAEDDLINIYKDYTDFKKIFVVNPEQIVTKMQIKRVLKAANIEDHFEFVDSINEIK</sequence>
<proteinExistence type="predicted"/>
<dbReference type="Proteomes" id="UP000627781">
    <property type="component" value="Unassembled WGS sequence"/>
</dbReference>
<reference evidence="1 2" key="1">
    <citation type="submission" date="2020-08" db="EMBL/GenBank/DDBJ databases">
        <title>A Genomic Blueprint of the Chicken Gut Microbiome.</title>
        <authorList>
            <person name="Gilroy R."/>
            <person name="Ravi A."/>
            <person name="Getino M."/>
            <person name="Pursley I."/>
            <person name="Horton D.L."/>
            <person name="Alikhan N.-F."/>
            <person name="Baker D."/>
            <person name="Gharbi K."/>
            <person name="Hall N."/>
            <person name="Watson M."/>
            <person name="Adriaenssens E.M."/>
            <person name="Foster-Nyarko E."/>
            <person name="Jarju S."/>
            <person name="Secka A."/>
            <person name="Antonio M."/>
            <person name="Oren A."/>
            <person name="Chaudhuri R."/>
            <person name="La Ragione R.M."/>
            <person name="Hildebrand F."/>
            <person name="Pallen M.J."/>
        </authorList>
    </citation>
    <scope>NUCLEOTIDE SEQUENCE [LARGE SCALE GENOMIC DNA]</scope>
    <source>
        <strain evidence="1 2">Sa3CVN1</strain>
    </source>
</reference>
<keyword evidence="2" id="KW-1185">Reference proteome</keyword>
<dbReference type="RefSeq" id="WP_143317632.1">
    <property type="nucleotide sequence ID" value="NZ_JACSRA010000020.1"/>
</dbReference>
<name>A0ABR8PVG2_9CLOT</name>
<accession>A0ABR8PVG2</accession>
<protein>
    <submittedName>
        <fullName evidence="1">Uncharacterized protein</fullName>
    </submittedName>
</protein>
<evidence type="ECO:0000313" key="2">
    <source>
        <dbReference type="Proteomes" id="UP000627781"/>
    </source>
</evidence>
<dbReference type="EMBL" id="JACSRA010000020">
    <property type="protein sequence ID" value="MBD7912167.1"/>
    <property type="molecule type" value="Genomic_DNA"/>
</dbReference>
<organism evidence="1 2">
    <name type="scientific">Clostridium cibarium</name>
    <dbReference type="NCBI Taxonomy" id="2762247"/>
    <lineage>
        <taxon>Bacteria</taxon>
        <taxon>Bacillati</taxon>
        <taxon>Bacillota</taxon>
        <taxon>Clostridia</taxon>
        <taxon>Eubacteriales</taxon>
        <taxon>Clostridiaceae</taxon>
        <taxon>Clostridium</taxon>
    </lineage>
</organism>